<reference evidence="1 2" key="1">
    <citation type="journal article" date="2019" name="Sci. Rep.">
        <title>Orb-weaving spider Araneus ventricosus genome elucidates the spidroin gene catalogue.</title>
        <authorList>
            <person name="Kono N."/>
            <person name="Nakamura H."/>
            <person name="Ohtoshi R."/>
            <person name="Moran D.A.P."/>
            <person name="Shinohara A."/>
            <person name="Yoshida Y."/>
            <person name="Fujiwara M."/>
            <person name="Mori M."/>
            <person name="Tomita M."/>
            <person name="Arakawa K."/>
        </authorList>
    </citation>
    <scope>NUCLEOTIDE SEQUENCE [LARGE SCALE GENOMIC DNA]</scope>
</reference>
<evidence type="ECO:0000313" key="1">
    <source>
        <dbReference type="EMBL" id="GBM02896.1"/>
    </source>
</evidence>
<protein>
    <submittedName>
        <fullName evidence="1">Uncharacterized protein</fullName>
    </submittedName>
</protein>
<keyword evidence="2" id="KW-1185">Reference proteome</keyword>
<evidence type="ECO:0000313" key="2">
    <source>
        <dbReference type="Proteomes" id="UP000499080"/>
    </source>
</evidence>
<sequence length="30" mass="3216">MGESVDVDHGHGQALKPRVGQLELGKLCKL</sequence>
<gene>
    <name evidence="1" type="ORF">AVEN_32371_1</name>
</gene>
<dbReference type="EMBL" id="BGPR01163008">
    <property type="protein sequence ID" value="GBM02896.1"/>
    <property type="molecule type" value="Genomic_DNA"/>
</dbReference>
<organism evidence="1 2">
    <name type="scientific">Araneus ventricosus</name>
    <name type="common">Orbweaver spider</name>
    <name type="synonym">Epeira ventricosa</name>
    <dbReference type="NCBI Taxonomy" id="182803"/>
    <lineage>
        <taxon>Eukaryota</taxon>
        <taxon>Metazoa</taxon>
        <taxon>Ecdysozoa</taxon>
        <taxon>Arthropoda</taxon>
        <taxon>Chelicerata</taxon>
        <taxon>Arachnida</taxon>
        <taxon>Araneae</taxon>
        <taxon>Araneomorphae</taxon>
        <taxon>Entelegynae</taxon>
        <taxon>Araneoidea</taxon>
        <taxon>Araneidae</taxon>
        <taxon>Araneus</taxon>
    </lineage>
</organism>
<name>A0A4Y2CGB4_ARAVE</name>
<accession>A0A4Y2CGB4</accession>
<feature type="non-terminal residue" evidence="1">
    <location>
        <position position="30"/>
    </location>
</feature>
<dbReference type="Proteomes" id="UP000499080">
    <property type="component" value="Unassembled WGS sequence"/>
</dbReference>
<dbReference type="AlphaFoldDB" id="A0A4Y2CGB4"/>
<comment type="caution">
    <text evidence="1">The sequence shown here is derived from an EMBL/GenBank/DDBJ whole genome shotgun (WGS) entry which is preliminary data.</text>
</comment>
<proteinExistence type="predicted"/>